<dbReference type="EMBL" id="JAEPQZ010000015">
    <property type="protein sequence ID" value="KAG2173293.1"/>
    <property type="molecule type" value="Genomic_DNA"/>
</dbReference>
<evidence type="ECO:0000256" key="2">
    <source>
        <dbReference type="ARBA" id="ARBA00022771"/>
    </source>
</evidence>
<dbReference type="SUPFAM" id="SSF57903">
    <property type="entry name" value="FYVE/PHD zinc finger"/>
    <property type="match status" value="1"/>
</dbReference>
<dbReference type="Proteomes" id="UP000654370">
    <property type="component" value="Unassembled WGS sequence"/>
</dbReference>
<feature type="compositionally biased region" description="Polar residues" evidence="5">
    <location>
        <begin position="285"/>
        <end position="296"/>
    </location>
</feature>
<feature type="compositionally biased region" description="Basic residues" evidence="5">
    <location>
        <begin position="8"/>
        <end position="21"/>
    </location>
</feature>
<feature type="region of interest" description="Disordered" evidence="5">
    <location>
        <begin position="1"/>
        <end position="35"/>
    </location>
</feature>
<dbReference type="PANTHER" id="PTHR47793">
    <property type="entry name" value="HISTONE DEACETYLASE COMPLEX SUBUNIT CTI6"/>
    <property type="match status" value="1"/>
</dbReference>
<protein>
    <recommendedName>
        <fullName evidence="6">PHD-type domain-containing protein</fullName>
    </recommendedName>
</protein>
<accession>A0A8H7PG81</accession>
<feature type="domain" description="PHD-type" evidence="6">
    <location>
        <begin position="40"/>
        <end position="88"/>
    </location>
</feature>
<organism evidence="7 8">
    <name type="scientific">Mortierella isabellina</name>
    <name type="common">Filamentous fungus</name>
    <name type="synonym">Umbelopsis isabellina</name>
    <dbReference type="NCBI Taxonomy" id="91625"/>
    <lineage>
        <taxon>Eukaryota</taxon>
        <taxon>Fungi</taxon>
        <taxon>Fungi incertae sedis</taxon>
        <taxon>Mucoromycota</taxon>
        <taxon>Mucoromycotina</taxon>
        <taxon>Umbelopsidomycetes</taxon>
        <taxon>Umbelopsidales</taxon>
        <taxon>Umbelopsidaceae</taxon>
        <taxon>Umbelopsis</taxon>
    </lineage>
</organism>
<evidence type="ECO:0000256" key="4">
    <source>
        <dbReference type="PROSITE-ProRule" id="PRU00146"/>
    </source>
</evidence>
<feature type="region of interest" description="Disordered" evidence="5">
    <location>
        <begin position="198"/>
        <end position="317"/>
    </location>
</feature>
<evidence type="ECO:0000259" key="6">
    <source>
        <dbReference type="PROSITE" id="PS50016"/>
    </source>
</evidence>
<reference evidence="7" key="1">
    <citation type="submission" date="2020-12" db="EMBL/GenBank/DDBJ databases">
        <title>Metabolic potential, ecology and presence of endohyphal bacteria is reflected in genomic diversity of Mucoromycotina.</title>
        <authorList>
            <person name="Muszewska A."/>
            <person name="Okrasinska A."/>
            <person name="Steczkiewicz K."/>
            <person name="Drgas O."/>
            <person name="Orlowska M."/>
            <person name="Perlinska-Lenart U."/>
            <person name="Aleksandrzak-Piekarczyk T."/>
            <person name="Szatraj K."/>
            <person name="Zielenkiewicz U."/>
            <person name="Pilsyk S."/>
            <person name="Malc E."/>
            <person name="Mieczkowski P."/>
            <person name="Kruszewska J.S."/>
            <person name="Biernat P."/>
            <person name="Pawlowska J."/>
        </authorList>
    </citation>
    <scope>NUCLEOTIDE SEQUENCE</scope>
    <source>
        <strain evidence="7">WA0000067209</strain>
    </source>
</reference>
<dbReference type="PANTHER" id="PTHR47793:SF1">
    <property type="entry name" value="HISTONE DEACETYLASE COMPLEX SUBUNIT CTI6"/>
    <property type="match status" value="1"/>
</dbReference>
<gene>
    <name evidence="7" type="ORF">INT43_004667</name>
</gene>
<keyword evidence="8" id="KW-1185">Reference proteome</keyword>
<name>A0A8H7PG81_MORIS</name>
<feature type="compositionally biased region" description="Basic residues" evidence="5">
    <location>
        <begin position="270"/>
        <end position="284"/>
    </location>
</feature>
<dbReference type="PROSITE" id="PS01359">
    <property type="entry name" value="ZF_PHD_1"/>
    <property type="match status" value="1"/>
</dbReference>
<feature type="compositionally biased region" description="Basic and acidic residues" evidence="5">
    <location>
        <begin position="104"/>
        <end position="113"/>
    </location>
</feature>
<dbReference type="InterPro" id="IPR013083">
    <property type="entry name" value="Znf_RING/FYVE/PHD"/>
</dbReference>
<dbReference type="InterPro" id="IPR019787">
    <property type="entry name" value="Znf_PHD-finger"/>
</dbReference>
<keyword evidence="3" id="KW-0862">Zinc</keyword>
<evidence type="ECO:0000313" key="7">
    <source>
        <dbReference type="EMBL" id="KAG2173293.1"/>
    </source>
</evidence>
<evidence type="ECO:0000256" key="5">
    <source>
        <dbReference type="SAM" id="MobiDB-lite"/>
    </source>
</evidence>
<dbReference type="Pfam" id="PF20826">
    <property type="entry name" value="PHD_5"/>
    <property type="match status" value="1"/>
</dbReference>
<dbReference type="InterPro" id="IPR011011">
    <property type="entry name" value="Znf_FYVE_PHD"/>
</dbReference>
<dbReference type="PROSITE" id="PS50016">
    <property type="entry name" value="ZF_PHD_2"/>
    <property type="match status" value="1"/>
</dbReference>
<dbReference type="InterPro" id="IPR053051">
    <property type="entry name" value="HDAC_complex_subunit"/>
</dbReference>
<dbReference type="CDD" id="cd15550">
    <property type="entry name" value="PHD_MLL5"/>
    <property type="match status" value="1"/>
</dbReference>
<feature type="compositionally biased region" description="Basic and acidic residues" evidence="5">
    <location>
        <begin position="212"/>
        <end position="240"/>
    </location>
</feature>
<keyword evidence="1" id="KW-0479">Metal-binding</keyword>
<dbReference type="AlphaFoldDB" id="A0A8H7PG81"/>
<keyword evidence="2 4" id="KW-0863">Zinc-finger</keyword>
<sequence>MSPSAMQRRGRSANGSRRRRQPIAQTQSSSEDESSDTASITRCICGEIHNEGLMVQCDKCEVWQHCSCIGLLEQDIPEQYYCEECRPENHSWIKLNNGRNKRQYHADGSADKKHQPKKRMTNNSREADVPLADILLSRAFVNGGEESSHPASTDEILKDEQKEAEMILPPIVEGIEEAVKRRSRRSVEEAQQAAATAAAATAAAAAKRSRSHSTEDEKPAVVDNDIADHAQDESDHEVKAKRPRRAGPGSTKASTSSSTEAKKPAVTKKPPTRKPAVKRSRNARSRTSTPQLSDSESVPPAPQPEKTVEEPSTPARVRYPSAKMSLWEMNRRAKQILEYISSVQVDMANKSTMPKPKSEDALAAPLVIEAPASPASSVSSATTIPLDAVQSNTTIDANGSNNTDASVAEQTSLEIMDRLTRELIKFQTKFTTSYHAHKRLHTPDQSTTPAATSSNNGNADISIAISSPTTVSNV</sequence>
<evidence type="ECO:0000256" key="1">
    <source>
        <dbReference type="ARBA" id="ARBA00022723"/>
    </source>
</evidence>
<comment type="caution">
    <text evidence="7">The sequence shown here is derived from an EMBL/GenBank/DDBJ whole genome shotgun (WGS) entry which is preliminary data.</text>
</comment>
<feature type="compositionally biased region" description="Polar residues" evidence="5">
    <location>
        <begin position="443"/>
        <end position="474"/>
    </location>
</feature>
<feature type="region of interest" description="Disordered" evidence="5">
    <location>
        <begin position="102"/>
        <end position="127"/>
    </location>
</feature>
<dbReference type="OrthoDB" id="79252at2759"/>
<evidence type="ECO:0000256" key="3">
    <source>
        <dbReference type="ARBA" id="ARBA00022833"/>
    </source>
</evidence>
<dbReference type="GO" id="GO:0008270">
    <property type="term" value="F:zinc ion binding"/>
    <property type="evidence" value="ECO:0007669"/>
    <property type="project" value="UniProtKB-KW"/>
</dbReference>
<dbReference type="InterPro" id="IPR001965">
    <property type="entry name" value="Znf_PHD"/>
</dbReference>
<dbReference type="InterPro" id="IPR019786">
    <property type="entry name" value="Zinc_finger_PHD-type_CS"/>
</dbReference>
<evidence type="ECO:0000313" key="8">
    <source>
        <dbReference type="Proteomes" id="UP000654370"/>
    </source>
</evidence>
<feature type="region of interest" description="Disordered" evidence="5">
    <location>
        <begin position="437"/>
        <end position="474"/>
    </location>
</feature>
<proteinExistence type="predicted"/>
<feature type="compositionally biased region" description="Low complexity" evidence="5">
    <location>
        <begin position="250"/>
        <end position="259"/>
    </location>
</feature>
<dbReference type="Gene3D" id="3.30.40.10">
    <property type="entry name" value="Zinc/RING finger domain, C3HC4 (zinc finger)"/>
    <property type="match status" value="1"/>
</dbReference>
<dbReference type="SMART" id="SM00249">
    <property type="entry name" value="PHD"/>
    <property type="match status" value="1"/>
</dbReference>